<dbReference type="InterPro" id="IPR051599">
    <property type="entry name" value="Cell_Envelope_Assoc"/>
</dbReference>
<dbReference type="RefSeq" id="WP_307285966.1">
    <property type="nucleotide sequence ID" value="NZ_JAUSVX010000030.1"/>
</dbReference>
<dbReference type="EMBL" id="JAUSVX010000030">
    <property type="protein sequence ID" value="MDQ0475152.1"/>
    <property type="molecule type" value="Genomic_DNA"/>
</dbReference>
<feature type="transmembrane region" description="Helical" evidence="1">
    <location>
        <begin position="22"/>
        <end position="43"/>
    </location>
</feature>
<keyword evidence="1" id="KW-0472">Membrane</keyword>
<protein>
    <submittedName>
        <fullName evidence="3">Uncharacterized SAM-binding protein YcdF (DUF218 family)</fullName>
    </submittedName>
</protein>
<sequence length="235" mass="25775">MSATPVCDDDQFPRSRFLRGKLARRIAGLVCFCFIAAAAWVVVDFARFVSTLEDHEHRPAGSADGIVVLTGGADRIADAVDLLAEGRGKRLLITGVNPATSKTAISATAPRTSDLLACCIDLDRNALNTVGNALEAARWVREKHFHSIIVVTSSYHMPRSLMELRRVLPDTDLIAYPVVPLGSQLGRWWQDPGTLRLLIYEYAKYTGALLRLRLERPTARKVRLAQAGTAAPDEP</sequence>
<organism evidence="3 4">
    <name type="scientific">Labrys wisconsinensis</name>
    <dbReference type="NCBI Taxonomy" id="425677"/>
    <lineage>
        <taxon>Bacteria</taxon>
        <taxon>Pseudomonadati</taxon>
        <taxon>Pseudomonadota</taxon>
        <taxon>Alphaproteobacteria</taxon>
        <taxon>Hyphomicrobiales</taxon>
        <taxon>Xanthobacteraceae</taxon>
        <taxon>Labrys</taxon>
    </lineage>
</organism>
<keyword evidence="1" id="KW-1133">Transmembrane helix</keyword>
<gene>
    <name evidence="3" type="ORF">QO011_008194</name>
</gene>
<dbReference type="Gene3D" id="3.40.50.620">
    <property type="entry name" value="HUPs"/>
    <property type="match status" value="1"/>
</dbReference>
<dbReference type="Pfam" id="PF02698">
    <property type="entry name" value="DUF218"/>
    <property type="match status" value="1"/>
</dbReference>
<accession>A0ABU0JLJ6</accession>
<proteinExistence type="predicted"/>
<evidence type="ECO:0000259" key="2">
    <source>
        <dbReference type="Pfam" id="PF02698"/>
    </source>
</evidence>
<evidence type="ECO:0000256" key="1">
    <source>
        <dbReference type="SAM" id="Phobius"/>
    </source>
</evidence>
<comment type="caution">
    <text evidence="3">The sequence shown here is derived from an EMBL/GenBank/DDBJ whole genome shotgun (WGS) entry which is preliminary data.</text>
</comment>
<dbReference type="PANTHER" id="PTHR30336">
    <property type="entry name" value="INNER MEMBRANE PROTEIN, PROBABLE PERMEASE"/>
    <property type="match status" value="1"/>
</dbReference>
<evidence type="ECO:0000313" key="3">
    <source>
        <dbReference type="EMBL" id="MDQ0475152.1"/>
    </source>
</evidence>
<name>A0ABU0JLJ6_9HYPH</name>
<keyword evidence="1" id="KW-0812">Transmembrane</keyword>
<dbReference type="InterPro" id="IPR014729">
    <property type="entry name" value="Rossmann-like_a/b/a_fold"/>
</dbReference>
<feature type="domain" description="DUF218" evidence="2">
    <location>
        <begin position="64"/>
        <end position="203"/>
    </location>
</feature>
<dbReference type="CDD" id="cd06259">
    <property type="entry name" value="YdcF-like"/>
    <property type="match status" value="1"/>
</dbReference>
<dbReference type="InterPro" id="IPR003848">
    <property type="entry name" value="DUF218"/>
</dbReference>
<reference evidence="3 4" key="1">
    <citation type="submission" date="2023-07" db="EMBL/GenBank/DDBJ databases">
        <title>Genomic Encyclopedia of Type Strains, Phase IV (KMG-IV): sequencing the most valuable type-strain genomes for metagenomic binning, comparative biology and taxonomic classification.</title>
        <authorList>
            <person name="Goeker M."/>
        </authorList>
    </citation>
    <scope>NUCLEOTIDE SEQUENCE [LARGE SCALE GENOMIC DNA]</scope>
    <source>
        <strain evidence="3 4">DSM 19619</strain>
    </source>
</reference>
<dbReference type="PANTHER" id="PTHR30336:SF4">
    <property type="entry name" value="ENVELOPE BIOGENESIS FACTOR ELYC"/>
    <property type="match status" value="1"/>
</dbReference>
<keyword evidence="4" id="KW-1185">Reference proteome</keyword>
<dbReference type="Proteomes" id="UP001242480">
    <property type="component" value="Unassembled WGS sequence"/>
</dbReference>
<evidence type="ECO:0000313" key="4">
    <source>
        <dbReference type="Proteomes" id="UP001242480"/>
    </source>
</evidence>